<organism evidence="1 2">
    <name type="scientific">Actinidia rufa</name>
    <dbReference type="NCBI Taxonomy" id="165716"/>
    <lineage>
        <taxon>Eukaryota</taxon>
        <taxon>Viridiplantae</taxon>
        <taxon>Streptophyta</taxon>
        <taxon>Embryophyta</taxon>
        <taxon>Tracheophyta</taxon>
        <taxon>Spermatophyta</taxon>
        <taxon>Magnoliopsida</taxon>
        <taxon>eudicotyledons</taxon>
        <taxon>Gunneridae</taxon>
        <taxon>Pentapetalae</taxon>
        <taxon>asterids</taxon>
        <taxon>Ericales</taxon>
        <taxon>Actinidiaceae</taxon>
        <taxon>Actinidia</taxon>
    </lineage>
</organism>
<dbReference type="AlphaFoldDB" id="A0A7J0FKJ8"/>
<evidence type="ECO:0000313" key="1">
    <source>
        <dbReference type="EMBL" id="GFY99224.1"/>
    </source>
</evidence>
<proteinExistence type="predicted"/>
<reference evidence="1 2" key="1">
    <citation type="submission" date="2019-07" db="EMBL/GenBank/DDBJ databases">
        <title>De Novo Assembly of kiwifruit Actinidia rufa.</title>
        <authorList>
            <person name="Sugita-Konishi S."/>
            <person name="Sato K."/>
            <person name="Mori E."/>
            <person name="Abe Y."/>
            <person name="Kisaki G."/>
            <person name="Hamano K."/>
            <person name="Suezawa K."/>
            <person name="Otani M."/>
            <person name="Fukuda T."/>
            <person name="Manabe T."/>
            <person name="Gomi K."/>
            <person name="Tabuchi M."/>
            <person name="Akimitsu K."/>
            <person name="Kataoka I."/>
        </authorList>
    </citation>
    <scope>NUCLEOTIDE SEQUENCE [LARGE SCALE GENOMIC DNA]</scope>
    <source>
        <strain evidence="2">cv. Fuchu</strain>
    </source>
</reference>
<accession>A0A7J0FKJ8</accession>
<name>A0A7J0FKJ8_9ERIC</name>
<protein>
    <submittedName>
        <fullName evidence="1">Uncharacterized protein</fullName>
    </submittedName>
</protein>
<comment type="caution">
    <text evidence="1">The sequence shown here is derived from an EMBL/GenBank/DDBJ whole genome shotgun (WGS) entry which is preliminary data.</text>
</comment>
<sequence length="111" mass="12876">MERSCHLTMQIAEMVKRSNPLKQGLPETRRYACAIFLYTLLVNVLSTRPQDVGLFCLSTAIETEVRSIMMTELAAHDWKLMRPTQEEPSEQLPNQYLLDRNLVKKAFCILF</sequence>
<keyword evidence="2" id="KW-1185">Reference proteome</keyword>
<evidence type="ECO:0000313" key="2">
    <source>
        <dbReference type="Proteomes" id="UP000585474"/>
    </source>
</evidence>
<dbReference type="Proteomes" id="UP000585474">
    <property type="component" value="Unassembled WGS sequence"/>
</dbReference>
<dbReference type="EMBL" id="BJWL01000013">
    <property type="protein sequence ID" value="GFY99224.1"/>
    <property type="molecule type" value="Genomic_DNA"/>
</dbReference>
<gene>
    <name evidence="1" type="ORF">Acr_13g0006250</name>
</gene>